<dbReference type="RefSeq" id="WP_008236026.1">
    <property type="nucleotide sequence ID" value="NZ_CAIY01000088.1"/>
</dbReference>
<dbReference type="OrthoDB" id="9773137at2"/>
<keyword evidence="4" id="KW-0547">Nucleotide-binding</keyword>
<name>M1X3E0_9NOST</name>
<evidence type="ECO:0000256" key="1">
    <source>
        <dbReference type="ARBA" id="ARBA00004496"/>
    </source>
</evidence>
<dbReference type="AlphaFoldDB" id="M1X3E0"/>
<comment type="similarity">
    <text evidence="2">Belongs to the PhoH family.</text>
</comment>
<comment type="caution">
    <text evidence="8">The sequence shown here is derived from an EMBL/GenBank/DDBJ whole genome shotgun (WGS) entry which is preliminary data.</text>
</comment>
<evidence type="ECO:0000256" key="2">
    <source>
        <dbReference type="ARBA" id="ARBA00010393"/>
    </source>
</evidence>
<dbReference type="GO" id="GO:0005829">
    <property type="term" value="C:cytosol"/>
    <property type="evidence" value="ECO:0007669"/>
    <property type="project" value="TreeGrafter"/>
</dbReference>
<feature type="domain" description="PhoH-like protein" evidence="7">
    <location>
        <begin position="110"/>
        <end position="313"/>
    </location>
</feature>
<keyword evidence="3" id="KW-0963">Cytoplasm</keyword>
<keyword evidence="9" id="KW-1185">Reference proteome</keyword>
<dbReference type="GO" id="GO:0005524">
    <property type="term" value="F:ATP binding"/>
    <property type="evidence" value="ECO:0007669"/>
    <property type="project" value="UniProtKB-KW"/>
</dbReference>
<dbReference type="InterPro" id="IPR003714">
    <property type="entry name" value="PhoH"/>
</dbReference>
<reference evidence="9" key="2">
    <citation type="submission" date="2016-01" db="EMBL/GenBank/DDBJ databases">
        <title>Diatom-associated endosymboitic cyanobacterium lacks core nitrogen metabolism enzymes.</title>
        <authorList>
            <person name="Hilton J.A."/>
            <person name="Foster R.A."/>
            <person name="Tripp H.J."/>
            <person name="Carter B.J."/>
            <person name="Zehr J.P."/>
            <person name="Villareal T.A."/>
        </authorList>
    </citation>
    <scope>NUCLEOTIDE SEQUENCE [LARGE SCALE GENOMIC DNA]</scope>
    <source>
        <strain evidence="9">HH01</strain>
    </source>
</reference>
<dbReference type="Pfam" id="PF02562">
    <property type="entry name" value="PhoH"/>
    <property type="match status" value="1"/>
</dbReference>
<protein>
    <recommendedName>
        <fullName evidence="6">PhoH-like protein</fullName>
    </recommendedName>
</protein>
<dbReference type="SUPFAM" id="SSF52540">
    <property type="entry name" value="P-loop containing nucleoside triphosphate hydrolases"/>
    <property type="match status" value="1"/>
</dbReference>
<accession>M1X3E0</accession>
<organism evidence="8 9">
    <name type="scientific">Richelia intracellularis HH01</name>
    <dbReference type="NCBI Taxonomy" id="1165094"/>
    <lineage>
        <taxon>Bacteria</taxon>
        <taxon>Bacillati</taxon>
        <taxon>Cyanobacteriota</taxon>
        <taxon>Cyanophyceae</taxon>
        <taxon>Nostocales</taxon>
        <taxon>Nostocaceae</taxon>
        <taxon>Richelia</taxon>
    </lineage>
</organism>
<dbReference type="InterPro" id="IPR051451">
    <property type="entry name" value="PhoH2-like"/>
</dbReference>
<evidence type="ECO:0000256" key="6">
    <source>
        <dbReference type="ARBA" id="ARBA00039970"/>
    </source>
</evidence>
<keyword evidence="5" id="KW-0067">ATP-binding</keyword>
<dbReference type="EMBL" id="CAIY01000088">
    <property type="protein sequence ID" value="CCH68405.1"/>
    <property type="molecule type" value="Genomic_DNA"/>
</dbReference>
<evidence type="ECO:0000313" key="9">
    <source>
        <dbReference type="Proteomes" id="UP000053051"/>
    </source>
</evidence>
<evidence type="ECO:0000256" key="3">
    <source>
        <dbReference type="ARBA" id="ARBA00022490"/>
    </source>
</evidence>
<dbReference type="Gene3D" id="3.40.50.300">
    <property type="entry name" value="P-loop containing nucleotide triphosphate hydrolases"/>
    <property type="match status" value="1"/>
</dbReference>
<evidence type="ECO:0000256" key="5">
    <source>
        <dbReference type="ARBA" id="ARBA00022840"/>
    </source>
</evidence>
<reference evidence="8 9" key="1">
    <citation type="submission" date="2012-05" db="EMBL/GenBank/DDBJ databases">
        <authorList>
            <person name="Hilton J."/>
        </authorList>
    </citation>
    <scope>NUCLEOTIDE SEQUENCE [LARGE SCALE GENOMIC DNA]</scope>
    <source>
        <strain evidence="8 9">HH01</strain>
    </source>
</reference>
<evidence type="ECO:0000313" key="8">
    <source>
        <dbReference type="EMBL" id="CCH68405.1"/>
    </source>
</evidence>
<evidence type="ECO:0000259" key="7">
    <source>
        <dbReference type="Pfam" id="PF02562"/>
    </source>
</evidence>
<dbReference type="SUPFAM" id="SSF54791">
    <property type="entry name" value="Eukaryotic type KH-domain (KH-domain type I)"/>
    <property type="match status" value="1"/>
</dbReference>
<dbReference type="PANTHER" id="PTHR30473:SF1">
    <property type="entry name" value="PHOH-LIKE PROTEIN"/>
    <property type="match status" value="1"/>
</dbReference>
<dbReference type="InterPro" id="IPR027417">
    <property type="entry name" value="P-loop_NTPase"/>
</dbReference>
<dbReference type="Proteomes" id="UP000053051">
    <property type="component" value="Unassembled WGS sequence"/>
</dbReference>
<dbReference type="PANTHER" id="PTHR30473">
    <property type="entry name" value="PROTEIN PHOH"/>
    <property type="match status" value="1"/>
</dbReference>
<dbReference type="GO" id="GO:0003723">
    <property type="term" value="F:RNA binding"/>
    <property type="evidence" value="ECO:0007669"/>
    <property type="project" value="InterPro"/>
</dbReference>
<gene>
    <name evidence="8" type="ORF">RINTHH_22500</name>
</gene>
<sequence>MAAALTIQIPSIDSTIALAGYAGENLKIICNLTGANIVLRGQELLISGTPKQMEIAMNLVQTLENLWHVGSIISNADILTAYQALNTHREGELEDLQKRVLAKTRRGKVIRAKTFCQKEYIEAISKSDLTFCTGPAGTGKTFLAVVIAVKALLNNQFEKLILTRPAVEAGEKLGFLPGDLQQKINPYLRPLYDAIHQFIAPEKLPSLIEKGIIEVAPLAYMRGRTLDNAFVIVDEAQNTTASQIKMILTRLGFHSRIVVTGDITQTDLQPHQQSGLSVAIKILKNVEGIAFCEFSQKDVVRHRLVQRIVTAYEQYEV</sequence>
<comment type="subcellular location">
    <subcellularLocation>
        <location evidence="1">Cytoplasm</location>
    </subcellularLocation>
</comment>
<dbReference type="FunFam" id="3.40.50.300:FF:000013">
    <property type="entry name" value="PhoH family ATPase"/>
    <property type="match status" value="1"/>
</dbReference>
<evidence type="ECO:0000256" key="4">
    <source>
        <dbReference type="ARBA" id="ARBA00022741"/>
    </source>
</evidence>
<proteinExistence type="inferred from homology"/>
<dbReference type="STRING" id="1165094.RINTHH_22500"/>
<dbReference type="InterPro" id="IPR036612">
    <property type="entry name" value="KH_dom_type_1_sf"/>
</dbReference>